<comment type="caution">
    <text evidence="2">The sequence shown here is derived from an EMBL/GenBank/DDBJ whole genome shotgun (WGS) entry which is preliminary data.</text>
</comment>
<proteinExistence type="predicted"/>
<feature type="region of interest" description="Disordered" evidence="1">
    <location>
        <begin position="75"/>
        <end position="109"/>
    </location>
</feature>
<feature type="compositionally biased region" description="Basic and acidic residues" evidence="1">
    <location>
        <begin position="83"/>
        <end position="109"/>
    </location>
</feature>
<evidence type="ECO:0000256" key="1">
    <source>
        <dbReference type="SAM" id="MobiDB-lite"/>
    </source>
</evidence>
<dbReference type="EMBL" id="BKCJ011672609">
    <property type="protein sequence ID" value="GFD46381.1"/>
    <property type="molecule type" value="Genomic_DNA"/>
</dbReference>
<reference evidence="2" key="1">
    <citation type="journal article" date="2019" name="Sci. Rep.">
        <title>Draft genome of Tanacetum cinerariifolium, the natural source of mosquito coil.</title>
        <authorList>
            <person name="Yamashiro T."/>
            <person name="Shiraishi A."/>
            <person name="Satake H."/>
            <person name="Nakayama K."/>
        </authorList>
    </citation>
    <scope>NUCLEOTIDE SEQUENCE</scope>
</reference>
<feature type="non-terminal residue" evidence="2">
    <location>
        <position position="109"/>
    </location>
</feature>
<dbReference type="AlphaFoldDB" id="A0A699WNM6"/>
<organism evidence="2">
    <name type="scientific">Tanacetum cinerariifolium</name>
    <name type="common">Dalmatian daisy</name>
    <name type="synonym">Chrysanthemum cinerariifolium</name>
    <dbReference type="NCBI Taxonomy" id="118510"/>
    <lineage>
        <taxon>Eukaryota</taxon>
        <taxon>Viridiplantae</taxon>
        <taxon>Streptophyta</taxon>
        <taxon>Embryophyta</taxon>
        <taxon>Tracheophyta</taxon>
        <taxon>Spermatophyta</taxon>
        <taxon>Magnoliopsida</taxon>
        <taxon>eudicotyledons</taxon>
        <taxon>Gunneridae</taxon>
        <taxon>Pentapetalae</taxon>
        <taxon>asterids</taxon>
        <taxon>campanulids</taxon>
        <taxon>Asterales</taxon>
        <taxon>Asteraceae</taxon>
        <taxon>Asteroideae</taxon>
        <taxon>Anthemideae</taxon>
        <taxon>Anthemidinae</taxon>
        <taxon>Tanacetum</taxon>
    </lineage>
</organism>
<name>A0A699WNM6_TANCI</name>
<protein>
    <submittedName>
        <fullName evidence="2">Uncharacterized protein</fullName>
    </submittedName>
</protein>
<feature type="non-terminal residue" evidence="2">
    <location>
        <position position="1"/>
    </location>
</feature>
<evidence type="ECO:0000313" key="2">
    <source>
        <dbReference type="EMBL" id="GFD46381.1"/>
    </source>
</evidence>
<accession>A0A699WNM6</accession>
<sequence length="109" mass="11956">AEVQEAVEIVTTAKLMTEVVTAAATQFVAAITPILATKPSVVDVSTPINCYCCFSCLNKKRNRVVIRDPEEELHDDTSAETFSVKDKGKGNLVEDPKPMKKKDQIEMDA</sequence>
<gene>
    <name evidence="2" type="ORF">Tci_918350</name>
</gene>